<evidence type="ECO:0000256" key="2">
    <source>
        <dbReference type="ARBA" id="ARBA00022630"/>
    </source>
</evidence>
<dbReference type="KEGG" id="vei:Veis_4058"/>
<dbReference type="PANTHER" id="PTHR47354:SF6">
    <property type="entry name" value="NADH OXIDOREDUCTASE HCR"/>
    <property type="match status" value="1"/>
</dbReference>
<dbReference type="CDD" id="cd06215">
    <property type="entry name" value="FNR_iron_sulfur_binding_1"/>
    <property type="match status" value="1"/>
</dbReference>
<dbReference type="GO" id="GO:0016491">
    <property type="term" value="F:oxidoreductase activity"/>
    <property type="evidence" value="ECO:0007669"/>
    <property type="project" value="UniProtKB-KW"/>
</dbReference>
<dbReference type="PANTHER" id="PTHR47354">
    <property type="entry name" value="NADH OXIDOREDUCTASE HCR"/>
    <property type="match status" value="1"/>
</dbReference>
<evidence type="ECO:0000259" key="11">
    <source>
        <dbReference type="PROSITE" id="PS51085"/>
    </source>
</evidence>
<dbReference type="Pfam" id="PF00970">
    <property type="entry name" value="FAD_binding_6"/>
    <property type="match status" value="1"/>
</dbReference>
<dbReference type="GO" id="GO:0051537">
    <property type="term" value="F:2 iron, 2 sulfur cluster binding"/>
    <property type="evidence" value="ECO:0007669"/>
    <property type="project" value="UniProtKB-KW"/>
</dbReference>
<feature type="domain" description="FAD-binding FR-type" evidence="12">
    <location>
        <begin position="29"/>
        <end position="132"/>
    </location>
</feature>
<dbReference type="Gene3D" id="2.40.30.10">
    <property type="entry name" value="Translation factors"/>
    <property type="match status" value="1"/>
</dbReference>
<dbReference type="RefSeq" id="WP_011811750.1">
    <property type="nucleotide sequence ID" value="NC_008786.1"/>
</dbReference>
<dbReference type="Proteomes" id="UP000000374">
    <property type="component" value="Chromosome"/>
</dbReference>
<reference evidence="14" key="1">
    <citation type="submission" date="2006-12" db="EMBL/GenBank/DDBJ databases">
        <title>Complete sequence of chromosome 1 of Verminephrobacter eiseniae EF01-2.</title>
        <authorList>
            <person name="Copeland A."/>
            <person name="Lucas S."/>
            <person name="Lapidus A."/>
            <person name="Barry K."/>
            <person name="Detter J.C."/>
            <person name="Glavina del Rio T."/>
            <person name="Dalin E."/>
            <person name="Tice H."/>
            <person name="Pitluck S."/>
            <person name="Chertkov O."/>
            <person name="Brettin T."/>
            <person name="Bruce D."/>
            <person name="Han C."/>
            <person name="Tapia R."/>
            <person name="Gilna P."/>
            <person name="Schmutz J."/>
            <person name="Larimer F."/>
            <person name="Land M."/>
            <person name="Hauser L."/>
            <person name="Kyrpides N."/>
            <person name="Kim E."/>
            <person name="Stahl D."/>
            <person name="Richardson P."/>
        </authorList>
    </citation>
    <scope>NUCLEOTIDE SEQUENCE [LARGE SCALE GENOMIC DNA]</scope>
    <source>
        <strain evidence="14">EF01-2</strain>
    </source>
</reference>
<dbReference type="Pfam" id="PF00175">
    <property type="entry name" value="NAD_binding_1"/>
    <property type="match status" value="1"/>
</dbReference>
<dbReference type="InterPro" id="IPR012675">
    <property type="entry name" value="Beta-grasp_dom_sf"/>
</dbReference>
<evidence type="ECO:0000259" key="12">
    <source>
        <dbReference type="PROSITE" id="PS51384"/>
    </source>
</evidence>
<dbReference type="EMBL" id="CP000542">
    <property type="protein sequence ID" value="ABM59763.1"/>
    <property type="molecule type" value="Genomic_DNA"/>
</dbReference>
<dbReference type="InterPro" id="IPR017927">
    <property type="entry name" value="FAD-bd_FR_type"/>
</dbReference>
<evidence type="ECO:0000256" key="4">
    <source>
        <dbReference type="ARBA" id="ARBA00022723"/>
    </source>
</evidence>
<evidence type="ECO:0000256" key="1">
    <source>
        <dbReference type="ARBA" id="ARBA00001974"/>
    </source>
</evidence>
<dbReference type="PROSITE" id="PS00197">
    <property type="entry name" value="2FE2S_FER_1"/>
    <property type="match status" value="1"/>
</dbReference>
<dbReference type="eggNOG" id="COG1018">
    <property type="taxonomic scope" value="Bacteria"/>
</dbReference>
<comment type="similarity">
    <text evidence="9">In the N-terminal section; belongs to the FAD-binding oxidoreductase type 6 family.</text>
</comment>
<dbReference type="SUPFAM" id="SSF63380">
    <property type="entry name" value="Riboflavin synthase domain-like"/>
    <property type="match status" value="1"/>
</dbReference>
<dbReference type="GeneID" id="76462404"/>
<dbReference type="Gene3D" id="3.10.20.30">
    <property type="match status" value="1"/>
</dbReference>
<evidence type="ECO:0000256" key="8">
    <source>
        <dbReference type="ARBA" id="ARBA00023014"/>
    </source>
</evidence>
<name>A1WQ56_VEREI</name>
<evidence type="ECO:0000313" key="13">
    <source>
        <dbReference type="EMBL" id="ABM59763.1"/>
    </source>
</evidence>
<dbReference type="InterPro" id="IPR006058">
    <property type="entry name" value="2Fe2S_fd_BS"/>
</dbReference>
<evidence type="ECO:0000256" key="10">
    <source>
        <dbReference type="SAM" id="MobiDB-lite"/>
    </source>
</evidence>
<comment type="cofactor">
    <cofactor evidence="1">
        <name>FAD</name>
        <dbReference type="ChEBI" id="CHEBI:57692"/>
    </cofactor>
</comment>
<dbReference type="PROSITE" id="PS51384">
    <property type="entry name" value="FAD_FR"/>
    <property type="match status" value="1"/>
</dbReference>
<dbReference type="AlphaFoldDB" id="A1WQ56"/>
<feature type="region of interest" description="Disordered" evidence="10">
    <location>
        <begin position="1"/>
        <end position="29"/>
    </location>
</feature>
<dbReference type="InterPro" id="IPR050415">
    <property type="entry name" value="MRET"/>
</dbReference>
<gene>
    <name evidence="13" type="ordered locus">Veis_4058</name>
</gene>
<keyword evidence="8" id="KW-0411">Iron-sulfur</keyword>
<keyword evidence="5" id="KW-0274">FAD</keyword>
<keyword evidence="6" id="KW-0560">Oxidoreductase</keyword>
<feature type="domain" description="2Fe-2S ferredoxin-type" evidence="11">
    <location>
        <begin position="299"/>
        <end position="383"/>
    </location>
</feature>
<accession>A1WQ56</accession>
<evidence type="ECO:0000256" key="5">
    <source>
        <dbReference type="ARBA" id="ARBA00022827"/>
    </source>
</evidence>
<keyword evidence="2" id="KW-0285">Flavoprotein</keyword>
<protein>
    <submittedName>
        <fullName evidence="13">Oxidoreductase FAD-binding domain protein</fullName>
    </submittedName>
</protein>
<dbReference type="InterPro" id="IPR036010">
    <property type="entry name" value="2Fe-2S_ferredoxin-like_sf"/>
</dbReference>
<dbReference type="InterPro" id="IPR039261">
    <property type="entry name" value="FNR_nucleotide-bd"/>
</dbReference>
<proteinExistence type="inferred from homology"/>
<keyword evidence="7" id="KW-0408">Iron</keyword>
<dbReference type="PROSITE" id="PS51085">
    <property type="entry name" value="2FE2S_FER_2"/>
    <property type="match status" value="1"/>
</dbReference>
<sequence length="383" mass="40967">MPTVALPGSPGSPDLPDFAAPAPPPWSAEQDHSLRCVHIRQETHDVKTFVLAPRAPRSFRYLPGQFITLELDIAGRRINRCYTLSSTPTRPDLVSITVKRVPGGPVSNWLHEQLRVGMALDVLGPGGAFSCLAAPAQRYLFLSGGSGITPLMSMTRALHDLGSDADIVFVHCARSPADVLFSDELGLMARHMPHLRLATVCEQQAPGSAYAGHLGRLDAALLARIAPDLQQRDIYTCGPAPFMAAIHAYLSGAGFPMARYRQESFAFESLAQPVATPMPAAGASTAPAHASPRTGAPAYQVRLQKTGHQFDCPAEQTLLQAAIAAGLRLPFSCTSGACGTCKSKKIAGQVRIEHAGGIRQREIDQGWILPCCSKPLSDIVLDR</sequence>
<dbReference type="Pfam" id="PF00111">
    <property type="entry name" value="Fer2"/>
    <property type="match status" value="1"/>
</dbReference>
<dbReference type="InterPro" id="IPR001433">
    <property type="entry name" value="OxRdtase_FAD/NAD-bd"/>
</dbReference>
<evidence type="ECO:0000256" key="9">
    <source>
        <dbReference type="ARBA" id="ARBA00061434"/>
    </source>
</evidence>
<organism evidence="13 14">
    <name type="scientific">Verminephrobacter eiseniae (strain EF01-2)</name>
    <dbReference type="NCBI Taxonomy" id="391735"/>
    <lineage>
        <taxon>Bacteria</taxon>
        <taxon>Pseudomonadati</taxon>
        <taxon>Pseudomonadota</taxon>
        <taxon>Betaproteobacteria</taxon>
        <taxon>Burkholderiales</taxon>
        <taxon>Comamonadaceae</taxon>
        <taxon>Verminephrobacter</taxon>
    </lineage>
</organism>
<keyword evidence="4" id="KW-0479">Metal-binding</keyword>
<dbReference type="CDD" id="cd00207">
    <property type="entry name" value="fer2"/>
    <property type="match status" value="1"/>
</dbReference>
<dbReference type="InterPro" id="IPR001041">
    <property type="entry name" value="2Fe-2S_ferredoxin-type"/>
</dbReference>
<evidence type="ECO:0000256" key="7">
    <source>
        <dbReference type="ARBA" id="ARBA00023004"/>
    </source>
</evidence>
<dbReference type="InterPro" id="IPR008333">
    <property type="entry name" value="Cbr1-like_FAD-bd_dom"/>
</dbReference>
<dbReference type="SUPFAM" id="SSF54292">
    <property type="entry name" value="2Fe-2S ferredoxin-like"/>
    <property type="match status" value="1"/>
</dbReference>
<keyword evidence="3" id="KW-0001">2Fe-2S</keyword>
<dbReference type="HOGENOM" id="CLU_003827_14_3_4"/>
<keyword evidence="14" id="KW-1185">Reference proteome</keyword>
<evidence type="ECO:0000256" key="6">
    <source>
        <dbReference type="ARBA" id="ARBA00023002"/>
    </source>
</evidence>
<dbReference type="InterPro" id="IPR017938">
    <property type="entry name" value="Riboflavin_synthase-like_b-brl"/>
</dbReference>
<evidence type="ECO:0000256" key="3">
    <source>
        <dbReference type="ARBA" id="ARBA00022714"/>
    </source>
</evidence>
<dbReference type="GO" id="GO:0046872">
    <property type="term" value="F:metal ion binding"/>
    <property type="evidence" value="ECO:0007669"/>
    <property type="project" value="UniProtKB-KW"/>
</dbReference>
<dbReference type="SUPFAM" id="SSF52343">
    <property type="entry name" value="Ferredoxin reductase-like, C-terminal NADP-linked domain"/>
    <property type="match status" value="1"/>
</dbReference>
<evidence type="ECO:0000313" key="14">
    <source>
        <dbReference type="Proteomes" id="UP000000374"/>
    </source>
</evidence>
<dbReference type="OrthoDB" id="9796486at2"/>
<dbReference type="STRING" id="391735.Veis_4058"/>
<dbReference type="PRINTS" id="PR00410">
    <property type="entry name" value="PHEHYDRXLASE"/>
</dbReference>
<dbReference type="Gene3D" id="3.40.50.80">
    <property type="entry name" value="Nucleotide-binding domain of ferredoxin-NADP reductase (FNR) module"/>
    <property type="match status" value="1"/>
</dbReference>